<protein>
    <submittedName>
        <fullName evidence="1">Uncharacterized protein</fullName>
    </submittedName>
</protein>
<keyword evidence="2" id="KW-1185">Reference proteome</keyword>
<sequence length="163" mass="18788">MRMIMRKQMIMRRRMLKRLWKPHMMSIILVLFRGQPNCAPARKKLYGMVSLQEKQKPEKRFIVELGVHGSLIAVGTAVQLEADESDNFSSLYFVEYLYETAKGKKLFHGRKLVPGSQTVLGNAANEQELFLLNDWRKYSVAGYKASGCCRYLLKAMGIPLQEK</sequence>
<evidence type="ECO:0000313" key="2">
    <source>
        <dbReference type="Proteomes" id="UP001057402"/>
    </source>
</evidence>
<accession>A0ACB9QRR0</accession>
<reference evidence="2" key="1">
    <citation type="journal article" date="2023" name="Front. Plant Sci.">
        <title>Chromosomal-level genome assembly of Melastoma candidum provides insights into trichome evolution.</title>
        <authorList>
            <person name="Zhong Y."/>
            <person name="Wu W."/>
            <person name="Sun C."/>
            <person name="Zou P."/>
            <person name="Liu Y."/>
            <person name="Dai S."/>
            <person name="Zhou R."/>
        </authorList>
    </citation>
    <scope>NUCLEOTIDE SEQUENCE [LARGE SCALE GENOMIC DNA]</scope>
</reference>
<organism evidence="1 2">
    <name type="scientific">Melastoma candidum</name>
    <dbReference type="NCBI Taxonomy" id="119954"/>
    <lineage>
        <taxon>Eukaryota</taxon>
        <taxon>Viridiplantae</taxon>
        <taxon>Streptophyta</taxon>
        <taxon>Embryophyta</taxon>
        <taxon>Tracheophyta</taxon>
        <taxon>Spermatophyta</taxon>
        <taxon>Magnoliopsida</taxon>
        <taxon>eudicotyledons</taxon>
        <taxon>Gunneridae</taxon>
        <taxon>Pentapetalae</taxon>
        <taxon>rosids</taxon>
        <taxon>malvids</taxon>
        <taxon>Myrtales</taxon>
        <taxon>Melastomataceae</taxon>
        <taxon>Melastomatoideae</taxon>
        <taxon>Melastomateae</taxon>
        <taxon>Melastoma</taxon>
    </lineage>
</organism>
<name>A0ACB9QRR0_9MYRT</name>
<gene>
    <name evidence="1" type="ORF">MLD38_017753</name>
</gene>
<evidence type="ECO:0000313" key="1">
    <source>
        <dbReference type="EMBL" id="KAI4369295.1"/>
    </source>
</evidence>
<proteinExistence type="predicted"/>
<dbReference type="Proteomes" id="UP001057402">
    <property type="component" value="Chromosome 5"/>
</dbReference>
<dbReference type="EMBL" id="CM042884">
    <property type="protein sequence ID" value="KAI4369295.1"/>
    <property type="molecule type" value="Genomic_DNA"/>
</dbReference>
<comment type="caution">
    <text evidence="1">The sequence shown here is derived from an EMBL/GenBank/DDBJ whole genome shotgun (WGS) entry which is preliminary data.</text>
</comment>